<keyword evidence="9" id="KW-1185">Reference proteome</keyword>
<comment type="caution">
    <text evidence="8">The sequence shown here is derived from an EMBL/GenBank/DDBJ whole genome shotgun (WGS) entry which is preliminary data.</text>
</comment>
<protein>
    <recommendedName>
        <fullName evidence="7">DOMON domain-containing protein</fullName>
    </recommendedName>
</protein>
<evidence type="ECO:0000256" key="2">
    <source>
        <dbReference type="ARBA" id="ARBA00022448"/>
    </source>
</evidence>
<dbReference type="GO" id="GO:0016020">
    <property type="term" value="C:membrane"/>
    <property type="evidence" value="ECO:0007669"/>
    <property type="project" value="UniProtKB-SubCell"/>
</dbReference>
<dbReference type="CDD" id="cd09629">
    <property type="entry name" value="DOMON_CIL1_like"/>
    <property type="match status" value="1"/>
</dbReference>
<feature type="domain" description="DOMON" evidence="7">
    <location>
        <begin position="47"/>
        <end position="160"/>
    </location>
</feature>
<keyword evidence="3 6" id="KW-0732">Signal</keyword>
<evidence type="ECO:0000256" key="4">
    <source>
        <dbReference type="ARBA" id="ARBA00022982"/>
    </source>
</evidence>
<evidence type="ECO:0000313" key="8">
    <source>
        <dbReference type="EMBL" id="KAL3646064.1"/>
    </source>
</evidence>
<keyword evidence="5" id="KW-0472">Membrane</keyword>
<reference evidence="9" key="1">
    <citation type="journal article" date="2024" name="IScience">
        <title>Strigolactones Initiate the Formation of Haustorium-like Structures in Castilleja.</title>
        <authorList>
            <person name="Buerger M."/>
            <person name="Peterson D."/>
            <person name="Chory J."/>
        </authorList>
    </citation>
    <scope>NUCLEOTIDE SEQUENCE [LARGE SCALE GENOMIC DNA]</scope>
</reference>
<feature type="chain" id="PRO_5044841393" description="DOMON domain-containing protein" evidence="6">
    <location>
        <begin position="26"/>
        <end position="189"/>
    </location>
</feature>
<dbReference type="EMBL" id="JAVIJP010000013">
    <property type="protein sequence ID" value="KAL3646064.1"/>
    <property type="molecule type" value="Genomic_DNA"/>
</dbReference>
<proteinExistence type="predicted"/>
<dbReference type="PROSITE" id="PS51257">
    <property type="entry name" value="PROKAR_LIPOPROTEIN"/>
    <property type="match status" value="1"/>
</dbReference>
<dbReference type="PANTHER" id="PTHR23130:SF159">
    <property type="entry name" value="OS08G0335600 PROTEIN"/>
    <property type="match status" value="1"/>
</dbReference>
<comment type="subcellular location">
    <subcellularLocation>
        <location evidence="1">Membrane</location>
    </subcellularLocation>
</comment>
<dbReference type="PROSITE" id="PS50836">
    <property type="entry name" value="DOMON"/>
    <property type="match status" value="1"/>
</dbReference>
<dbReference type="PANTHER" id="PTHR23130">
    <property type="entry name" value="CYTOCHROME B561 AND DOMON DOMAIN-CONTAINING PROTEIN"/>
    <property type="match status" value="1"/>
</dbReference>
<gene>
    <name evidence="8" type="ORF">CASFOL_011244</name>
</gene>
<accession>A0ABD3DVY5</accession>
<dbReference type="Pfam" id="PF04526">
    <property type="entry name" value="DUF568"/>
    <property type="match status" value="1"/>
</dbReference>
<organism evidence="8 9">
    <name type="scientific">Castilleja foliolosa</name>
    <dbReference type="NCBI Taxonomy" id="1961234"/>
    <lineage>
        <taxon>Eukaryota</taxon>
        <taxon>Viridiplantae</taxon>
        <taxon>Streptophyta</taxon>
        <taxon>Embryophyta</taxon>
        <taxon>Tracheophyta</taxon>
        <taxon>Spermatophyta</taxon>
        <taxon>Magnoliopsida</taxon>
        <taxon>eudicotyledons</taxon>
        <taxon>Gunneridae</taxon>
        <taxon>Pentapetalae</taxon>
        <taxon>asterids</taxon>
        <taxon>lamiids</taxon>
        <taxon>Lamiales</taxon>
        <taxon>Orobanchaceae</taxon>
        <taxon>Pedicularideae</taxon>
        <taxon>Castillejinae</taxon>
        <taxon>Castilleja</taxon>
    </lineage>
</organism>
<keyword evidence="2" id="KW-0813">Transport</keyword>
<evidence type="ECO:0000256" key="3">
    <source>
        <dbReference type="ARBA" id="ARBA00022729"/>
    </source>
</evidence>
<name>A0ABD3DVY5_9LAMI</name>
<evidence type="ECO:0000259" key="7">
    <source>
        <dbReference type="PROSITE" id="PS50836"/>
    </source>
</evidence>
<evidence type="ECO:0000256" key="6">
    <source>
        <dbReference type="SAM" id="SignalP"/>
    </source>
</evidence>
<dbReference type="InterPro" id="IPR005018">
    <property type="entry name" value="DOMON_domain"/>
</dbReference>
<sequence length="189" mass="20583">MASLSKLNLLLNILISLSVVSCALACSNNYTFSSGTVYNSCTELPYFDAHLHWNYIPSLKKVSIAYRAPQTPGGWIGWGINPSSEGMVGSQVLVAFLTAEGSMIVYPTSITSYSPSMKPGTLSFEVSDISGEYRNNEMIIYAEIGPLESGPVVNHVWQSGNMVSMGFPQIHSMAYPHLQSKGELDFESI</sequence>
<feature type="signal peptide" evidence="6">
    <location>
        <begin position="1"/>
        <end position="25"/>
    </location>
</feature>
<evidence type="ECO:0000256" key="1">
    <source>
        <dbReference type="ARBA" id="ARBA00004370"/>
    </source>
</evidence>
<dbReference type="InterPro" id="IPR045265">
    <property type="entry name" value="AIR12_DOMON"/>
</dbReference>
<dbReference type="Proteomes" id="UP001632038">
    <property type="component" value="Unassembled WGS sequence"/>
</dbReference>
<dbReference type="AlphaFoldDB" id="A0ABD3DVY5"/>
<keyword evidence="4" id="KW-0249">Electron transport</keyword>
<evidence type="ECO:0000313" key="9">
    <source>
        <dbReference type="Proteomes" id="UP001632038"/>
    </source>
</evidence>
<evidence type="ECO:0000256" key="5">
    <source>
        <dbReference type="ARBA" id="ARBA00023136"/>
    </source>
</evidence>